<evidence type="ECO:0000313" key="5">
    <source>
        <dbReference type="Proteomes" id="UP000034112"/>
    </source>
</evidence>
<dbReference type="InterPro" id="IPR036291">
    <property type="entry name" value="NAD(P)-bd_dom_sf"/>
</dbReference>
<dbReference type="InterPro" id="IPR050425">
    <property type="entry name" value="NAD(P)_dehydrat-like"/>
</dbReference>
<gene>
    <name evidence="4" type="ORF">THAR02_04923</name>
</gene>
<dbReference type="GO" id="GO:0016616">
    <property type="term" value="F:oxidoreductase activity, acting on the CH-OH group of donors, NAD or NADP as acceptor"/>
    <property type="evidence" value="ECO:0007669"/>
    <property type="project" value="TreeGrafter"/>
</dbReference>
<dbReference type="AlphaFoldDB" id="A0A0F9ZRS3"/>
<organism evidence="4 5">
    <name type="scientific">Trichoderma harzianum</name>
    <name type="common">Hypocrea lixii</name>
    <dbReference type="NCBI Taxonomy" id="5544"/>
    <lineage>
        <taxon>Eukaryota</taxon>
        <taxon>Fungi</taxon>
        <taxon>Dikarya</taxon>
        <taxon>Ascomycota</taxon>
        <taxon>Pezizomycotina</taxon>
        <taxon>Sordariomycetes</taxon>
        <taxon>Hypocreomycetidae</taxon>
        <taxon>Hypocreales</taxon>
        <taxon>Hypocreaceae</taxon>
        <taxon>Trichoderma</taxon>
    </lineage>
</organism>
<dbReference type="PANTHER" id="PTHR10366:SF564">
    <property type="entry name" value="STEROL-4-ALPHA-CARBOXYLATE 3-DEHYDROGENASE, DECARBOXYLATING"/>
    <property type="match status" value="1"/>
</dbReference>
<evidence type="ECO:0000259" key="3">
    <source>
        <dbReference type="Pfam" id="PF01370"/>
    </source>
</evidence>
<name>A0A0F9ZRS3_TRIHA</name>
<dbReference type="PANTHER" id="PTHR10366">
    <property type="entry name" value="NAD DEPENDENT EPIMERASE/DEHYDRATASE"/>
    <property type="match status" value="1"/>
</dbReference>
<comment type="similarity">
    <text evidence="2">Belongs to the NAD(P)-dependent epimerase/dehydratase family. Dihydroflavonol-4-reductase subfamily.</text>
</comment>
<evidence type="ECO:0000256" key="1">
    <source>
        <dbReference type="ARBA" id="ARBA00023002"/>
    </source>
</evidence>
<protein>
    <recommendedName>
        <fullName evidence="3">NAD-dependent epimerase/dehydratase domain-containing protein</fullName>
    </recommendedName>
</protein>
<dbReference type="SUPFAM" id="SSF51735">
    <property type="entry name" value="NAD(P)-binding Rossmann-fold domains"/>
    <property type="match status" value="1"/>
</dbReference>
<accession>A0A0F9ZRS3</accession>
<sequence length="358" mass="38971">MAGDLVLHTQSCLTEQKMLICLQQLTGATGFIGFRTLVLLLEAGYKVRAAVRNIAGFERIKALKSAAPYASQMEHIIVPDITVPGAYDEAVKGVKYIVHVASPFSSPDLVQSDYESSFIQPAVKGTVGMLDSAITSESVKRVVITGSILAITGLAVYGPDVIVDENHRTAVTTGPFPTWMAAYAASKALALEATKEWMTKHNPSFDLITIEPVFVLGRDETAKDVDSLLRGPNATLIGPMTAKPQPIPLPCNPVHVDDVALMHVRSLDPSVPGNEDYLSCAHSLQRVKWDESFDIVKKHYPKECAEGIFKVDTAVRPKTLDKLVDTTKAEKAFGITFKSFEEQILSVTGQYLELLGQK</sequence>
<comment type="caution">
    <text evidence="4">The sequence shown here is derived from an EMBL/GenBank/DDBJ whole genome shotgun (WGS) entry which is preliminary data.</text>
</comment>
<reference evidence="5" key="1">
    <citation type="journal article" date="2015" name="Genome Announc.">
        <title>Draft whole-genome sequence of the biocontrol agent Trichoderma harzianum T6776.</title>
        <authorList>
            <person name="Baroncelli R."/>
            <person name="Piaggeschi G."/>
            <person name="Fiorini L."/>
            <person name="Bertolini E."/>
            <person name="Zapparata A."/>
            <person name="Pe M.E."/>
            <person name="Sarrocco S."/>
            <person name="Vannacci G."/>
        </authorList>
    </citation>
    <scope>NUCLEOTIDE SEQUENCE [LARGE SCALE GENOMIC DNA]</scope>
    <source>
        <strain evidence="5">T6776</strain>
    </source>
</reference>
<dbReference type="Proteomes" id="UP000034112">
    <property type="component" value="Unassembled WGS sequence"/>
</dbReference>
<dbReference type="EMBL" id="JOKZ01000128">
    <property type="protein sequence ID" value="KKP02992.1"/>
    <property type="molecule type" value="Genomic_DNA"/>
</dbReference>
<evidence type="ECO:0000256" key="2">
    <source>
        <dbReference type="ARBA" id="ARBA00023445"/>
    </source>
</evidence>
<dbReference type="Gene3D" id="3.40.50.720">
    <property type="entry name" value="NAD(P)-binding Rossmann-like Domain"/>
    <property type="match status" value="1"/>
</dbReference>
<dbReference type="InterPro" id="IPR001509">
    <property type="entry name" value="Epimerase_deHydtase"/>
</dbReference>
<proteinExistence type="inferred from homology"/>
<feature type="domain" description="NAD-dependent epimerase/dehydratase" evidence="3">
    <location>
        <begin position="25"/>
        <end position="225"/>
    </location>
</feature>
<dbReference type="OMA" id="HYPKECA"/>
<evidence type="ECO:0000313" key="4">
    <source>
        <dbReference type="EMBL" id="KKP02992.1"/>
    </source>
</evidence>
<dbReference type="OrthoDB" id="2735536at2759"/>
<dbReference type="Pfam" id="PF01370">
    <property type="entry name" value="Epimerase"/>
    <property type="match status" value="1"/>
</dbReference>
<keyword evidence="1" id="KW-0560">Oxidoreductase</keyword>